<evidence type="ECO:0000313" key="3">
    <source>
        <dbReference type="Proteomes" id="UP001227101"/>
    </source>
</evidence>
<feature type="transmembrane region" description="Helical" evidence="1">
    <location>
        <begin position="67"/>
        <end position="87"/>
    </location>
</feature>
<feature type="transmembrane region" description="Helical" evidence="1">
    <location>
        <begin position="42"/>
        <end position="60"/>
    </location>
</feature>
<feature type="transmembrane region" description="Helical" evidence="1">
    <location>
        <begin position="160"/>
        <end position="181"/>
    </location>
</feature>
<evidence type="ECO:0000313" key="2">
    <source>
        <dbReference type="EMBL" id="WIV55736.1"/>
    </source>
</evidence>
<evidence type="ECO:0000256" key="1">
    <source>
        <dbReference type="SAM" id="Phobius"/>
    </source>
</evidence>
<feature type="transmembrane region" description="Helical" evidence="1">
    <location>
        <begin position="99"/>
        <end position="119"/>
    </location>
</feature>
<dbReference type="RefSeq" id="WP_285452797.1">
    <property type="nucleotide sequence ID" value="NZ_CP127173.1"/>
</dbReference>
<keyword evidence="3" id="KW-1185">Reference proteome</keyword>
<proteinExistence type="predicted"/>
<keyword evidence="1" id="KW-0472">Membrane</keyword>
<keyword evidence="1" id="KW-1133">Transmembrane helix</keyword>
<name>A0ABY8XJJ3_9PSEU</name>
<dbReference type="Proteomes" id="UP001227101">
    <property type="component" value="Chromosome"/>
</dbReference>
<reference evidence="2 3" key="1">
    <citation type="submission" date="2023-06" db="EMBL/GenBank/DDBJ databases">
        <authorList>
            <person name="Oyuntsetseg B."/>
            <person name="Kim S.B."/>
        </authorList>
    </citation>
    <scope>NUCLEOTIDE SEQUENCE [LARGE SCALE GENOMIC DNA]</scope>
    <source>
        <strain evidence="2 3">2-2</strain>
    </source>
</reference>
<keyword evidence="1" id="KW-0812">Transmembrane</keyword>
<gene>
    <name evidence="2" type="ORF">QP939_44170</name>
</gene>
<dbReference type="EMBL" id="CP127173">
    <property type="protein sequence ID" value="WIV55736.1"/>
    <property type="molecule type" value="Genomic_DNA"/>
</dbReference>
<feature type="transmembrane region" description="Helical" evidence="1">
    <location>
        <begin position="126"/>
        <end position="148"/>
    </location>
</feature>
<sequence>MSRAWGPPAVGGVAGLTWAAGLRGMMVEVAGAESAVHWYGTFVQILLPGVVTGVLFGWAWHTRRHRWLVAAPLAFPLAVIVAPETFTTIMAGEVPFSDGLGGGALALPLFGMAGGYAIAGRGAVWLRVLLGVVALVAVPAWAVSSTLISPALSLATPRGAWVAALFWGSIATLALGCAIPLRRAHDSAPAEPEVRADARP</sequence>
<accession>A0ABY8XJJ3</accession>
<protein>
    <submittedName>
        <fullName evidence="2">Uncharacterized protein</fullName>
    </submittedName>
</protein>
<organism evidence="2 3">
    <name type="scientific">Amycolatopsis nalaikhensis</name>
    <dbReference type="NCBI Taxonomy" id="715472"/>
    <lineage>
        <taxon>Bacteria</taxon>
        <taxon>Bacillati</taxon>
        <taxon>Actinomycetota</taxon>
        <taxon>Actinomycetes</taxon>
        <taxon>Pseudonocardiales</taxon>
        <taxon>Pseudonocardiaceae</taxon>
        <taxon>Amycolatopsis</taxon>
    </lineage>
</organism>